<dbReference type="InterPro" id="IPR000304">
    <property type="entry name" value="Pyrroline-COOH_reductase"/>
</dbReference>
<evidence type="ECO:0000256" key="1">
    <source>
        <dbReference type="ARBA" id="ARBA00005525"/>
    </source>
</evidence>
<feature type="binding site" evidence="8">
    <location>
        <begin position="67"/>
        <end position="70"/>
    </location>
    <ligand>
        <name>NADP(+)</name>
        <dbReference type="ChEBI" id="CHEBI:58349"/>
    </ligand>
</feature>
<keyword evidence="13" id="KW-1185">Reference proteome</keyword>
<keyword evidence="4 6" id="KW-0560">Oxidoreductase</keyword>
<reference evidence="12 13" key="1">
    <citation type="submission" date="2015-06" db="EMBL/GenBank/DDBJ databases">
        <authorList>
            <person name="Wibberg Daniel"/>
        </authorList>
    </citation>
    <scope>NUCLEOTIDE SEQUENCE [LARGE SCALE GENOMIC DNA]</scope>
    <source>
        <strain evidence="12 13">T3/55T</strain>
    </source>
</reference>
<evidence type="ECO:0000256" key="7">
    <source>
        <dbReference type="NCBIfam" id="TIGR00112"/>
    </source>
</evidence>
<dbReference type="Gene3D" id="1.10.3730.10">
    <property type="entry name" value="ProC C-terminal domain-like"/>
    <property type="match status" value="1"/>
</dbReference>
<dbReference type="InterPro" id="IPR008927">
    <property type="entry name" value="6-PGluconate_DH-like_C_sf"/>
</dbReference>
<dbReference type="PANTHER" id="PTHR11645:SF0">
    <property type="entry name" value="PYRROLINE-5-CARBOXYLATE REDUCTASE 3"/>
    <property type="match status" value="1"/>
</dbReference>
<comment type="pathway">
    <text evidence="6 9">Amino-acid biosynthesis; L-proline biosynthesis; L-proline from L-glutamate 5-semialdehyde: step 1/1.</text>
</comment>
<dbReference type="UniPathway" id="UPA00098">
    <property type="reaction ID" value="UER00361"/>
</dbReference>
<sequence length="267" mass="28728">MALFGFIGAGNMGFALLKACYSTFGKNELVYFDASAQKCQETESQLGIPAEDSNISVAKKCKYLVLAVKPQFMPEVLDEIKDVITNQIIISIAAGISIDSIREKLGFPAKIVRAMPNTPALIFKGITGISYSSGSFSDEEKEIIGRFFSSFGRYEVFDEKLMNAVTCASGSSPAYVYMFIEALADSVVDLGIPRDKAYILAAQTVLGAAAMVLETGEHPGALKDKVCSPGGTTIAAVKALEEHGFRNAIMKATEACFNRAEKLTLKK</sequence>
<evidence type="ECO:0000256" key="3">
    <source>
        <dbReference type="ARBA" id="ARBA00022857"/>
    </source>
</evidence>
<evidence type="ECO:0000256" key="4">
    <source>
        <dbReference type="ARBA" id="ARBA00023002"/>
    </source>
</evidence>
<comment type="subcellular location">
    <subcellularLocation>
        <location evidence="6">Cytoplasm</location>
    </subcellularLocation>
</comment>
<evidence type="ECO:0000256" key="5">
    <source>
        <dbReference type="ARBA" id="ARBA00058118"/>
    </source>
</evidence>
<dbReference type="InterPro" id="IPR036291">
    <property type="entry name" value="NAD(P)-bd_dom_sf"/>
</dbReference>
<protein>
    <recommendedName>
        <fullName evidence="6 7">Pyrroline-5-carboxylate reductase</fullName>
        <shortName evidence="6">P5C reductase</shortName>
        <shortName evidence="6">P5CR</shortName>
        <ecNumber evidence="6 7">1.5.1.2</ecNumber>
    </recommendedName>
    <alternativeName>
        <fullName evidence="6">PCA reductase</fullName>
    </alternativeName>
</protein>
<feature type="binding site" evidence="8">
    <location>
        <begin position="7"/>
        <end position="12"/>
    </location>
    <ligand>
        <name>NADP(+)</name>
        <dbReference type="ChEBI" id="CHEBI:58349"/>
    </ligand>
</feature>
<dbReference type="AlphaFoldDB" id="A0A0H5SFQ1"/>
<dbReference type="Gene3D" id="3.40.50.720">
    <property type="entry name" value="NAD(P)-binding Rossmann-like Domain"/>
    <property type="match status" value="1"/>
</dbReference>
<comment type="catalytic activity">
    <reaction evidence="6">
        <text>L-proline + NAD(+) = (S)-1-pyrroline-5-carboxylate + NADH + 2 H(+)</text>
        <dbReference type="Rhea" id="RHEA:14105"/>
        <dbReference type="ChEBI" id="CHEBI:15378"/>
        <dbReference type="ChEBI" id="CHEBI:17388"/>
        <dbReference type="ChEBI" id="CHEBI:57540"/>
        <dbReference type="ChEBI" id="CHEBI:57945"/>
        <dbReference type="ChEBI" id="CHEBI:60039"/>
        <dbReference type="EC" id="1.5.1.2"/>
    </reaction>
</comment>
<dbReference type="GO" id="GO:0055129">
    <property type="term" value="P:L-proline biosynthetic process"/>
    <property type="evidence" value="ECO:0007669"/>
    <property type="project" value="UniProtKB-UniRule"/>
</dbReference>
<evidence type="ECO:0000313" key="13">
    <source>
        <dbReference type="Proteomes" id="UP000236497"/>
    </source>
</evidence>
<dbReference type="Pfam" id="PF14748">
    <property type="entry name" value="P5CR_dimer"/>
    <property type="match status" value="1"/>
</dbReference>
<keyword evidence="6 9" id="KW-0028">Amino-acid biosynthesis</keyword>
<evidence type="ECO:0000313" key="12">
    <source>
        <dbReference type="EMBL" id="CRZ34289.1"/>
    </source>
</evidence>
<dbReference type="HAMAP" id="MF_01925">
    <property type="entry name" value="P5C_reductase"/>
    <property type="match status" value="1"/>
</dbReference>
<evidence type="ECO:0000256" key="6">
    <source>
        <dbReference type="HAMAP-Rule" id="MF_01925"/>
    </source>
</evidence>
<dbReference type="PROSITE" id="PS00521">
    <property type="entry name" value="P5CR"/>
    <property type="match status" value="1"/>
</dbReference>
<evidence type="ECO:0000256" key="8">
    <source>
        <dbReference type="PIRSR" id="PIRSR000193-1"/>
    </source>
</evidence>
<feature type="binding site" evidence="8">
    <location>
        <position position="54"/>
    </location>
    <ligand>
        <name>NADPH</name>
        <dbReference type="ChEBI" id="CHEBI:57783"/>
    </ligand>
</feature>
<evidence type="ECO:0000256" key="2">
    <source>
        <dbReference type="ARBA" id="ARBA00022650"/>
    </source>
</evidence>
<proteinExistence type="inferred from homology"/>
<dbReference type="OrthoDB" id="9805754at2"/>
<dbReference type="SUPFAM" id="SSF51735">
    <property type="entry name" value="NAD(P)-binding Rossmann-fold domains"/>
    <property type="match status" value="1"/>
</dbReference>
<dbReference type="InterPro" id="IPR029036">
    <property type="entry name" value="P5CR_dimer"/>
</dbReference>
<organism evidence="12 13">
    <name type="scientific">Herbinix hemicellulosilytica</name>
    <dbReference type="NCBI Taxonomy" id="1564487"/>
    <lineage>
        <taxon>Bacteria</taxon>
        <taxon>Bacillati</taxon>
        <taxon>Bacillota</taxon>
        <taxon>Clostridia</taxon>
        <taxon>Lachnospirales</taxon>
        <taxon>Lachnospiraceae</taxon>
        <taxon>Herbinix</taxon>
    </lineage>
</organism>
<comment type="catalytic activity">
    <reaction evidence="6 9">
        <text>L-proline + NADP(+) = (S)-1-pyrroline-5-carboxylate + NADPH + 2 H(+)</text>
        <dbReference type="Rhea" id="RHEA:14109"/>
        <dbReference type="ChEBI" id="CHEBI:15378"/>
        <dbReference type="ChEBI" id="CHEBI:17388"/>
        <dbReference type="ChEBI" id="CHEBI:57783"/>
        <dbReference type="ChEBI" id="CHEBI:58349"/>
        <dbReference type="ChEBI" id="CHEBI:60039"/>
        <dbReference type="EC" id="1.5.1.2"/>
    </reaction>
</comment>
<dbReference type="SUPFAM" id="SSF48179">
    <property type="entry name" value="6-phosphogluconate dehydrogenase C-terminal domain-like"/>
    <property type="match status" value="1"/>
</dbReference>
<dbReference type="FunFam" id="1.10.3730.10:FF:000001">
    <property type="entry name" value="Pyrroline-5-carboxylate reductase"/>
    <property type="match status" value="1"/>
</dbReference>
<dbReference type="EC" id="1.5.1.2" evidence="6 7"/>
<dbReference type="InterPro" id="IPR053790">
    <property type="entry name" value="P5CR-like_CS"/>
</dbReference>
<feature type="domain" description="Pyrroline-5-carboxylate reductase dimerisation" evidence="11">
    <location>
        <begin position="159"/>
        <end position="263"/>
    </location>
</feature>
<keyword evidence="2 6" id="KW-0641">Proline biosynthesis</keyword>
<dbReference type="GO" id="GO:0005737">
    <property type="term" value="C:cytoplasm"/>
    <property type="evidence" value="ECO:0007669"/>
    <property type="project" value="UniProtKB-SubCell"/>
</dbReference>
<dbReference type="Proteomes" id="UP000236497">
    <property type="component" value="Unassembled WGS sequence"/>
</dbReference>
<evidence type="ECO:0000259" key="10">
    <source>
        <dbReference type="Pfam" id="PF03807"/>
    </source>
</evidence>
<keyword evidence="3 6" id="KW-0521">NADP</keyword>
<dbReference type="Pfam" id="PF03807">
    <property type="entry name" value="F420_oxidored"/>
    <property type="match status" value="1"/>
</dbReference>
<dbReference type="EMBL" id="CVTD020000015">
    <property type="protein sequence ID" value="CRZ34289.1"/>
    <property type="molecule type" value="Genomic_DNA"/>
</dbReference>
<name>A0A0H5SFQ1_HERHM</name>
<dbReference type="PIRSF" id="PIRSF000193">
    <property type="entry name" value="Pyrrol-5-carb_rd"/>
    <property type="match status" value="1"/>
</dbReference>
<gene>
    <name evidence="6" type="primary">proC</name>
    <name evidence="12" type="ORF">HHT355_1087</name>
</gene>
<dbReference type="PANTHER" id="PTHR11645">
    <property type="entry name" value="PYRROLINE-5-CARBOXYLATE REDUCTASE"/>
    <property type="match status" value="1"/>
</dbReference>
<feature type="domain" description="Pyrroline-5-carboxylate reductase catalytic N-terminal" evidence="10">
    <location>
        <begin position="4"/>
        <end position="95"/>
    </location>
</feature>
<dbReference type="InterPro" id="IPR028939">
    <property type="entry name" value="P5C_Rdtase_cat_N"/>
</dbReference>
<comment type="function">
    <text evidence="5 6">Catalyzes the reduction of 1-pyrroline-5-carboxylate (PCA) to L-proline.</text>
</comment>
<dbReference type="NCBIfam" id="TIGR00112">
    <property type="entry name" value="proC"/>
    <property type="match status" value="1"/>
</dbReference>
<comment type="similarity">
    <text evidence="1 6 9">Belongs to the pyrroline-5-carboxylate reductase family.</text>
</comment>
<dbReference type="RefSeq" id="WP_103202412.1">
    <property type="nucleotide sequence ID" value="NZ_CVTD020000015.1"/>
</dbReference>
<keyword evidence="6" id="KW-0963">Cytoplasm</keyword>
<dbReference type="GO" id="GO:0004735">
    <property type="term" value="F:pyrroline-5-carboxylate reductase activity"/>
    <property type="evidence" value="ECO:0007669"/>
    <property type="project" value="UniProtKB-UniRule"/>
</dbReference>
<evidence type="ECO:0000256" key="9">
    <source>
        <dbReference type="RuleBase" id="RU003903"/>
    </source>
</evidence>
<evidence type="ECO:0000259" key="11">
    <source>
        <dbReference type="Pfam" id="PF14748"/>
    </source>
</evidence>
<accession>A0A0H5SFQ1</accession>